<dbReference type="Gene3D" id="3.40.710.10">
    <property type="entry name" value="DD-peptidase/beta-lactamase superfamily"/>
    <property type="match status" value="1"/>
</dbReference>
<dbReference type="PANTHER" id="PTHR22935">
    <property type="entry name" value="PENICILLIN-BINDING PROTEIN"/>
    <property type="match status" value="1"/>
</dbReference>
<feature type="domain" description="Beta-lactamase-like ARB-00930-like C-terminal" evidence="1">
    <location>
        <begin position="183"/>
        <end position="309"/>
    </location>
</feature>
<dbReference type="InterPro" id="IPR051478">
    <property type="entry name" value="Beta-lactamase-like_AB/R"/>
</dbReference>
<accession>A0AAV9JYY7</accession>
<dbReference type="EMBL" id="JAVFHQ010000002">
    <property type="protein sequence ID" value="KAK4550300.1"/>
    <property type="molecule type" value="Genomic_DNA"/>
</dbReference>
<dbReference type="InterPro" id="IPR012338">
    <property type="entry name" value="Beta-lactam/transpept-like"/>
</dbReference>
<name>A0AAV9JYY7_9PEZI</name>
<protein>
    <recommendedName>
        <fullName evidence="1">Beta-lactamase-like ARB-00930-like C-terminal domain-containing protein</fullName>
    </recommendedName>
</protein>
<dbReference type="Proteomes" id="UP001324427">
    <property type="component" value="Unassembled WGS sequence"/>
</dbReference>
<comment type="caution">
    <text evidence="2">The sequence shown here is derived from an EMBL/GenBank/DDBJ whole genome shotgun (WGS) entry which is preliminary data.</text>
</comment>
<dbReference type="InterPro" id="IPR058664">
    <property type="entry name" value="ARB_00930-like_C"/>
</dbReference>
<dbReference type="PANTHER" id="PTHR22935:SF95">
    <property type="entry name" value="BETA-LACTAMASE-LIKE 1-RELATED"/>
    <property type="match status" value="1"/>
</dbReference>
<dbReference type="AlphaFoldDB" id="A0AAV9JYY7"/>
<sequence length="310" mass="34389">MKGESFETLFTRSLLGPLKLNRSSYSVPPTVKWPFGVIPEDAKTSRWADEFDAFSPAGGNYMSLKDLSTVGRSILRSDLLSKAQTRRWMKPKSLLADMTKAVGMPWEIERIYVDGRTVDLYTKDGDWHMYDSRLVLVPDFDIGFCILTASDSATVKREAGLKVLSIVSDEIQEVVLPALESIAKRKAERAFAGSYASNSDGVSHSIVVDVDAQPGLKVTEWVYNGTDVLGELGRPWTSRNQVFDLRLQSNELYGGKMVGFTGVFGKAAWETVDLYRYGNIGVEQFAFEVDNSGVAVSVRSVALRDTLKRS</sequence>
<dbReference type="SUPFAM" id="SSF56601">
    <property type="entry name" value="beta-lactamase/transpeptidase-like"/>
    <property type="match status" value="1"/>
</dbReference>
<dbReference type="Pfam" id="PF26335">
    <property type="entry name" value="ARB_00930_C"/>
    <property type="match status" value="1"/>
</dbReference>
<gene>
    <name evidence="2" type="ORF">LTR36_003267</name>
</gene>
<organism evidence="2 3">
    <name type="scientific">Oleoguttula mirabilis</name>
    <dbReference type="NCBI Taxonomy" id="1507867"/>
    <lineage>
        <taxon>Eukaryota</taxon>
        <taxon>Fungi</taxon>
        <taxon>Dikarya</taxon>
        <taxon>Ascomycota</taxon>
        <taxon>Pezizomycotina</taxon>
        <taxon>Dothideomycetes</taxon>
        <taxon>Dothideomycetidae</taxon>
        <taxon>Mycosphaerellales</taxon>
        <taxon>Teratosphaeriaceae</taxon>
        <taxon>Oleoguttula</taxon>
    </lineage>
</organism>
<keyword evidence="3" id="KW-1185">Reference proteome</keyword>
<evidence type="ECO:0000259" key="1">
    <source>
        <dbReference type="Pfam" id="PF26335"/>
    </source>
</evidence>
<evidence type="ECO:0000313" key="2">
    <source>
        <dbReference type="EMBL" id="KAK4550300.1"/>
    </source>
</evidence>
<proteinExistence type="predicted"/>
<evidence type="ECO:0000313" key="3">
    <source>
        <dbReference type="Proteomes" id="UP001324427"/>
    </source>
</evidence>
<reference evidence="2 3" key="1">
    <citation type="submission" date="2021-11" db="EMBL/GenBank/DDBJ databases">
        <title>Black yeast isolated from Biological Soil Crust.</title>
        <authorList>
            <person name="Kurbessoian T."/>
        </authorList>
    </citation>
    <scope>NUCLEOTIDE SEQUENCE [LARGE SCALE GENOMIC DNA]</scope>
    <source>
        <strain evidence="2 3">CCFEE 5522</strain>
    </source>
</reference>